<dbReference type="Proteomes" id="UP001220478">
    <property type="component" value="Chromosome"/>
</dbReference>
<evidence type="ECO:0000256" key="1">
    <source>
        <dbReference type="SAM" id="SignalP"/>
    </source>
</evidence>
<evidence type="ECO:0000313" key="3">
    <source>
        <dbReference type="Proteomes" id="UP001220478"/>
    </source>
</evidence>
<reference evidence="2 3" key="1">
    <citation type="submission" date="2023-02" db="EMBL/GenBank/DDBJ databases">
        <title>Novel Oscillospiraceae bacterial genomes.</title>
        <authorList>
            <person name="Srinivasan S."/>
            <person name="Austin M.N."/>
            <person name="Fiedler T.L."/>
            <person name="Strenk S.M."/>
            <person name="Agnew K.J."/>
            <person name="Nagana Gowda G.A."/>
            <person name="Raftery D."/>
            <person name="Beamer M.A."/>
            <person name="Achilles S.L."/>
            <person name="Wiesenfeld H.C."/>
            <person name="Fredricks D.N."/>
            <person name="Hillier S.L."/>
        </authorList>
    </citation>
    <scope>NUCLEOTIDE SEQUENCE [LARGE SCALE GENOMIC DNA]</scope>
    <source>
        <strain evidence="2 3">CHIC02 1186E3-8</strain>
    </source>
</reference>
<evidence type="ECO:0000313" key="2">
    <source>
        <dbReference type="EMBL" id="WEG35919.1"/>
    </source>
</evidence>
<proteinExistence type="predicted"/>
<protein>
    <submittedName>
        <fullName evidence="2">Uncharacterized protein</fullName>
    </submittedName>
</protein>
<feature type="chain" id="PRO_5045780065" evidence="1">
    <location>
        <begin position="26"/>
        <end position="197"/>
    </location>
</feature>
<name>A0ABY8C8T3_9FIRM</name>
<dbReference type="RefSeq" id="WP_315571975.1">
    <property type="nucleotide sequence ID" value="NZ_CP118868.1"/>
</dbReference>
<sequence>MSSIKRKLSAVVISICFTACVVACAKQDMGGQIIPVKNANYSPIEKILLLGRDKDCSFFKIKTKQPVKYDLLVKVAKDGKWEDAAAKRGVELSDNTYIMFGLNKNQEDAPVLQIGVSSPQNTAVISQKISAPASKVKSVELLGNESTLDAKEIALAHLTYITSAQNDNLNSYAPNHYLDKPAFTGDEYLFVLRRSVD</sequence>
<accession>A0ABY8C8T3</accession>
<dbReference type="EMBL" id="CP118868">
    <property type="protein sequence ID" value="WEG35919.1"/>
    <property type="molecule type" value="Genomic_DNA"/>
</dbReference>
<feature type="signal peptide" evidence="1">
    <location>
        <begin position="1"/>
        <end position="25"/>
    </location>
</feature>
<organism evidence="2 3">
    <name type="scientific">Amygdalobacter indicium</name>
    <dbReference type="NCBI Taxonomy" id="3029272"/>
    <lineage>
        <taxon>Bacteria</taxon>
        <taxon>Bacillati</taxon>
        <taxon>Bacillota</taxon>
        <taxon>Clostridia</taxon>
        <taxon>Eubacteriales</taxon>
        <taxon>Oscillospiraceae</taxon>
        <taxon>Amygdalobacter</taxon>
    </lineage>
</organism>
<keyword evidence="3" id="KW-1185">Reference proteome</keyword>
<keyword evidence="1" id="KW-0732">Signal</keyword>
<gene>
    <name evidence="2" type="ORF">PYS61_01760</name>
</gene>